<comment type="similarity">
    <text evidence="2">Belongs to the complex I subunit 4 family.</text>
</comment>
<dbReference type="InterPro" id="IPR003918">
    <property type="entry name" value="NADH_UbQ_OxRdtase"/>
</dbReference>
<feature type="domain" description="NADH:quinone oxidoreductase/Mrp antiporter transmembrane" evidence="8">
    <location>
        <begin position="129"/>
        <end position="406"/>
    </location>
</feature>
<dbReference type="PANTHER" id="PTHR43507">
    <property type="entry name" value="NADH-UBIQUINONE OXIDOREDUCTASE CHAIN 4"/>
    <property type="match status" value="1"/>
</dbReference>
<name>A0A964RL43_9CLOT</name>
<dbReference type="InterPro" id="IPR010227">
    <property type="entry name" value="NADH_Q_OxRdtase_chainM/4"/>
</dbReference>
<evidence type="ECO:0000256" key="1">
    <source>
        <dbReference type="ARBA" id="ARBA00004127"/>
    </source>
</evidence>
<feature type="transmembrane region" description="Helical" evidence="7">
    <location>
        <begin position="73"/>
        <end position="100"/>
    </location>
</feature>
<dbReference type="Proteomes" id="UP000656077">
    <property type="component" value="Unassembled WGS sequence"/>
</dbReference>
<dbReference type="AlphaFoldDB" id="A0A964RL43"/>
<dbReference type="RefSeq" id="WP_160358762.1">
    <property type="nucleotide sequence ID" value="NZ_WSRQ01000010.1"/>
</dbReference>
<feature type="transmembrane region" description="Helical" evidence="7">
    <location>
        <begin position="304"/>
        <end position="325"/>
    </location>
</feature>
<dbReference type="Pfam" id="PF00361">
    <property type="entry name" value="Proton_antipo_M"/>
    <property type="match status" value="1"/>
</dbReference>
<dbReference type="GO" id="GO:0048039">
    <property type="term" value="F:ubiquinone binding"/>
    <property type="evidence" value="ECO:0007669"/>
    <property type="project" value="TreeGrafter"/>
</dbReference>
<organism evidence="9 10">
    <name type="scientific">Clostridium chromiireducens</name>
    <dbReference type="NCBI Taxonomy" id="225345"/>
    <lineage>
        <taxon>Bacteria</taxon>
        <taxon>Bacillati</taxon>
        <taxon>Bacillota</taxon>
        <taxon>Clostridia</taxon>
        <taxon>Eubacteriales</taxon>
        <taxon>Clostridiaceae</taxon>
        <taxon>Clostridium</taxon>
    </lineage>
</organism>
<feature type="transmembrane region" description="Helical" evidence="7">
    <location>
        <begin position="460"/>
        <end position="478"/>
    </location>
</feature>
<evidence type="ECO:0000313" key="10">
    <source>
        <dbReference type="Proteomes" id="UP000656077"/>
    </source>
</evidence>
<dbReference type="GO" id="GO:0016020">
    <property type="term" value="C:membrane"/>
    <property type="evidence" value="ECO:0007669"/>
    <property type="project" value="UniProtKB-SubCell"/>
</dbReference>
<evidence type="ECO:0000313" key="9">
    <source>
        <dbReference type="EMBL" id="MVX63664.1"/>
    </source>
</evidence>
<proteinExistence type="inferred from homology"/>
<dbReference type="EMBL" id="WSRQ01000010">
    <property type="protein sequence ID" value="MVX63664.1"/>
    <property type="molecule type" value="Genomic_DNA"/>
</dbReference>
<feature type="transmembrane region" description="Helical" evidence="7">
    <location>
        <begin position="275"/>
        <end position="297"/>
    </location>
</feature>
<comment type="caution">
    <text evidence="9">The sequence shown here is derived from an EMBL/GenBank/DDBJ whole genome shotgun (WGS) entry which is preliminary data.</text>
</comment>
<feature type="transmembrane region" description="Helical" evidence="7">
    <location>
        <begin position="6"/>
        <end position="23"/>
    </location>
</feature>
<feature type="transmembrane region" description="Helical" evidence="7">
    <location>
        <begin position="252"/>
        <end position="269"/>
    </location>
</feature>
<dbReference type="GO" id="GO:0008137">
    <property type="term" value="F:NADH dehydrogenase (ubiquinone) activity"/>
    <property type="evidence" value="ECO:0007669"/>
    <property type="project" value="InterPro"/>
</dbReference>
<feature type="transmembrane region" description="Helical" evidence="7">
    <location>
        <begin position="35"/>
        <end position="53"/>
    </location>
</feature>
<dbReference type="GO" id="GO:0015990">
    <property type="term" value="P:electron transport coupled proton transport"/>
    <property type="evidence" value="ECO:0007669"/>
    <property type="project" value="TreeGrafter"/>
</dbReference>
<dbReference type="EC" id="1.6.5.-" evidence="9"/>
<dbReference type="NCBIfam" id="TIGR01972">
    <property type="entry name" value="NDH_I_M"/>
    <property type="match status" value="1"/>
</dbReference>
<feature type="transmembrane region" description="Helical" evidence="7">
    <location>
        <begin position="415"/>
        <end position="439"/>
    </location>
</feature>
<feature type="transmembrane region" description="Helical" evidence="7">
    <location>
        <begin position="112"/>
        <end position="128"/>
    </location>
</feature>
<evidence type="ECO:0000256" key="4">
    <source>
        <dbReference type="ARBA" id="ARBA00022989"/>
    </source>
</evidence>
<dbReference type="InterPro" id="IPR001750">
    <property type="entry name" value="ND/Mrp_TM"/>
</dbReference>
<feature type="transmembrane region" description="Helical" evidence="7">
    <location>
        <begin position="331"/>
        <end position="353"/>
    </location>
</feature>
<protein>
    <submittedName>
        <fullName evidence="9">NADH-quinone oxidoreductase subunit M</fullName>
        <ecNumber evidence="9">1.6.5.-</ecNumber>
    </submittedName>
</protein>
<keyword evidence="3 6" id="KW-0812">Transmembrane</keyword>
<dbReference type="GO" id="GO:0012505">
    <property type="term" value="C:endomembrane system"/>
    <property type="evidence" value="ECO:0007669"/>
    <property type="project" value="UniProtKB-SubCell"/>
</dbReference>
<comment type="subcellular location">
    <subcellularLocation>
        <location evidence="1">Endomembrane system</location>
        <topology evidence="1">Multi-pass membrane protein</topology>
    </subcellularLocation>
    <subcellularLocation>
        <location evidence="6">Membrane</location>
        <topology evidence="6">Multi-pass membrane protein</topology>
    </subcellularLocation>
</comment>
<feature type="transmembrane region" description="Helical" evidence="7">
    <location>
        <begin position="165"/>
        <end position="187"/>
    </location>
</feature>
<reference evidence="9" key="1">
    <citation type="submission" date="2019-12" db="EMBL/GenBank/DDBJ databases">
        <title>Microbes associate with the intestines of laboratory mice.</title>
        <authorList>
            <person name="Navarre W."/>
            <person name="Wong E."/>
        </authorList>
    </citation>
    <scope>NUCLEOTIDE SEQUENCE</scope>
    <source>
        <strain evidence="9">NM79_F5</strain>
    </source>
</reference>
<gene>
    <name evidence="9" type="ORF">GKZ28_08145</name>
</gene>
<keyword evidence="5 7" id="KW-0472">Membrane</keyword>
<dbReference type="GO" id="GO:0003954">
    <property type="term" value="F:NADH dehydrogenase activity"/>
    <property type="evidence" value="ECO:0007669"/>
    <property type="project" value="TreeGrafter"/>
</dbReference>
<accession>A0A964RL43</accession>
<keyword evidence="4 7" id="KW-1133">Transmembrane helix</keyword>
<evidence type="ECO:0000256" key="7">
    <source>
        <dbReference type="SAM" id="Phobius"/>
    </source>
</evidence>
<evidence type="ECO:0000256" key="6">
    <source>
        <dbReference type="RuleBase" id="RU000320"/>
    </source>
</evidence>
<evidence type="ECO:0000256" key="3">
    <source>
        <dbReference type="ARBA" id="ARBA00022692"/>
    </source>
</evidence>
<dbReference type="PRINTS" id="PR01437">
    <property type="entry name" value="NUOXDRDTASE4"/>
</dbReference>
<evidence type="ECO:0000256" key="2">
    <source>
        <dbReference type="ARBA" id="ARBA00009025"/>
    </source>
</evidence>
<sequence length="507" mass="55691">MQFPILTSILLAPILGIIIILFLPETKKKEIKVTAAVVTFISLLLSIITFVTYNKAIGGLQFMETYSWIPAFGINYSVGADGLSIPLVLLTAIVIFAGVFASWKMEKRIKEFFIFLLLLVVGVFGVFISRDLFFFYLFFEIAVIPMYILIGVWGSTRKDYAAMKLTLYLLVGSAFILIGIIATFVYANNLGIRSFDIQTLSTIEYSESFQKFAFFLMLIGFGILVPMWPFHTWSPDGHVAAPTAVSMLHAGVLMKLGGYGIIRAGVFLFPEGAKYWVPLIAILSIANVVYGAMVAMAQKDLKFVIGYSSVSHMGYVLLGIASLNFEGIDGAVAQMFAHGIMTALFFTLIGNIYNQAHTREIAKFGGLIHQMPRVAIGFIIAGFASLGLPGLNNFVAEFLIFLGSHDEPRKLFSIIPFKAISIMAILGIVITAAYILKVVQSTFFGPRKEEWDHLEDAKGVEMIPIVMLAGILIFFGLFPSPLIDLIHSGAMSLMGKISDIGMIMGGF</sequence>
<keyword evidence="9" id="KW-0560">Oxidoreductase</keyword>
<dbReference type="PANTHER" id="PTHR43507:SF4">
    <property type="entry name" value="PROTON-TRANSLOCATING NADH-QUINONE OXIDOREDUCTASE, CHAIN M"/>
    <property type="match status" value="1"/>
</dbReference>
<evidence type="ECO:0000259" key="8">
    <source>
        <dbReference type="Pfam" id="PF00361"/>
    </source>
</evidence>
<feature type="transmembrane region" description="Helical" evidence="7">
    <location>
        <begin position="374"/>
        <end position="395"/>
    </location>
</feature>
<dbReference type="GO" id="GO:0042773">
    <property type="term" value="P:ATP synthesis coupled electron transport"/>
    <property type="evidence" value="ECO:0007669"/>
    <property type="project" value="InterPro"/>
</dbReference>
<feature type="transmembrane region" description="Helical" evidence="7">
    <location>
        <begin position="212"/>
        <end position="231"/>
    </location>
</feature>
<evidence type="ECO:0000256" key="5">
    <source>
        <dbReference type="ARBA" id="ARBA00023136"/>
    </source>
</evidence>
<feature type="transmembrane region" description="Helical" evidence="7">
    <location>
        <begin position="134"/>
        <end position="153"/>
    </location>
</feature>